<gene>
    <name evidence="1" type="ORF">IQ276_10545</name>
</gene>
<dbReference type="RefSeq" id="WP_193915961.1">
    <property type="nucleotide sequence ID" value="NZ_JADEXS020000001.1"/>
</dbReference>
<reference evidence="1" key="1">
    <citation type="submission" date="2020-10" db="EMBL/GenBank/DDBJ databases">
        <authorList>
            <person name="Castelo-Branco R."/>
            <person name="Eusebio N."/>
            <person name="Adriana R."/>
            <person name="Vieira A."/>
            <person name="Brugerolle De Fraissinette N."/>
            <person name="Rezende De Castro R."/>
            <person name="Schneider M.P."/>
            <person name="Vasconcelos V."/>
            <person name="Leao P.N."/>
        </authorList>
    </citation>
    <scope>NUCLEOTIDE SEQUENCE</scope>
    <source>
        <strain evidence="1">LEGE 12446</strain>
    </source>
</reference>
<proteinExistence type="predicted"/>
<organism evidence="1 2">
    <name type="scientific">Desmonostoc muscorum LEGE 12446</name>
    <dbReference type="NCBI Taxonomy" id="1828758"/>
    <lineage>
        <taxon>Bacteria</taxon>
        <taxon>Bacillati</taxon>
        <taxon>Cyanobacteriota</taxon>
        <taxon>Cyanophyceae</taxon>
        <taxon>Nostocales</taxon>
        <taxon>Nostocaceae</taxon>
        <taxon>Desmonostoc</taxon>
    </lineage>
</organism>
<accession>A0A8J6ZKI1</accession>
<name>A0A8J6ZKI1_DESMC</name>
<dbReference type="Proteomes" id="UP000622533">
    <property type="component" value="Unassembled WGS sequence"/>
</dbReference>
<keyword evidence="2" id="KW-1185">Reference proteome</keyword>
<dbReference type="EMBL" id="JADEXS010000110">
    <property type="protein sequence ID" value="MBE9022854.1"/>
    <property type="molecule type" value="Genomic_DNA"/>
</dbReference>
<protein>
    <submittedName>
        <fullName evidence="1">Uncharacterized protein</fullName>
    </submittedName>
</protein>
<sequence>MTSTLRYNVEKQLNFSSSHIDAKYIENAKDYSINNETIVINPHMWDVFVGKPVRNIIPAFSSTILKDITIEKAEALIAIEVKDIINIGNIILEQGWFLLGDTIEDPPSGSDTSEISYPKNTPLWKSPQYDAGIVEIDPYYMTRQAKTPTQKQSFVVKLNLWFAPSYTNCFIHNQHDFIEIHTQIFGTGRMQKFKAQDYGTLYEDMLMSPGLSTCVPFCQVEENNKYIYPWHQYYADTDCIWMAIEYHPLAKAETGAI</sequence>
<dbReference type="AlphaFoldDB" id="A0A8J6ZKI1"/>
<evidence type="ECO:0000313" key="1">
    <source>
        <dbReference type="EMBL" id="MBE9022854.1"/>
    </source>
</evidence>
<evidence type="ECO:0000313" key="2">
    <source>
        <dbReference type="Proteomes" id="UP000622533"/>
    </source>
</evidence>
<comment type="caution">
    <text evidence="1">The sequence shown here is derived from an EMBL/GenBank/DDBJ whole genome shotgun (WGS) entry which is preliminary data.</text>
</comment>